<dbReference type="GO" id="GO:0016887">
    <property type="term" value="F:ATP hydrolysis activity"/>
    <property type="evidence" value="ECO:0007669"/>
    <property type="project" value="InterPro"/>
</dbReference>
<dbReference type="PANTHER" id="PTHR13779">
    <property type="entry name" value="WERNER HELICASE-INTERACTING PROTEIN 1 FAMILY MEMBER"/>
    <property type="match status" value="1"/>
</dbReference>
<dbReference type="CDD" id="cd18139">
    <property type="entry name" value="HLD_clamp_RarA"/>
    <property type="match status" value="1"/>
</dbReference>
<dbReference type="Pfam" id="PF00004">
    <property type="entry name" value="AAA"/>
    <property type="match status" value="1"/>
</dbReference>
<dbReference type="Gene3D" id="1.10.8.60">
    <property type="match status" value="1"/>
</dbReference>
<dbReference type="Gene3D" id="1.20.272.10">
    <property type="match status" value="1"/>
</dbReference>
<dbReference type="SMART" id="SM00382">
    <property type="entry name" value="AAA"/>
    <property type="match status" value="1"/>
</dbReference>
<accession>A0A386H337</accession>
<evidence type="ECO:0000256" key="2">
    <source>
        <dbReference type="ARBA" id="ARBA00022741"/>
    </source>
</evidence>
<dbReference type="OrthoDB" id="9778364at2"/>
<dbReference type="GO" id="GO:0008047">
    <property type="term" value="F:enzyme activator activity"/>
    <property type="evidence" value="ECO:0007669"/>
    <property type="project" value="TreeGrafter"/>
</dbReference>
<dbReference type="Gene3D" id="1.10.3710.10">
    <property type="entry name" value="DNA polymerase III clamp loader subunits, C-terminal domain"/>
    <property type="match status" value="1"/>
</dbReference>
<dbReference type="AlphaFoldDB" id="A0A386H337"/>
<dbReference type="GO" id="GO:0000731">
    <property type="term" value="P:DNA synthesis involved in DNA repair"/>
    <property type="evidence" value="ECO:0007669"/>
    <property type="project" value="TreeGrafter"/>
</dbReference>
<dbReference type="InterPro" id="IPR051314">
    <property type="entry name" value="AAA_ATPase_RarA/MGS1/WRNIP1"/>
</dbReference>
<evidence type="ECO:0000256" key="1">
    <source>
        <dbReference type="ARBA" id="ARBA00008959"/>
    </source>
</evidence>
<dbReference type="InterPro" id="IPR021886">
    <property type="entry name" value="MgsA_C"/>
</dbReference>
<dbReference type="InterPro" id="IPR008921">
    <property type="entry name" value="DNA_pol3_clamp-load_cplx_C"/>
</dbReference>
<evidence type="ECO:0000313" key="5">
    <source>
        <dbReference type="EMBL" id="AYD40119.1"/>
    </source>
</evidence>
<name>A0A386H337_9CLOT</name>
<dbReference type="SUPFAM" id="SSF48019">
    <property type="entry name" value="post-AAA+ oligomerization domain-like"/>
    <property type="match status" value="1"/>
</dbReference>
<feature type="domain" description="AAA+ ATPase" evidence="4">
    <location>
        <begin position="51"/>
        <end position="169"/>
    </location>
</feature>
<comment type="similarity">
    <text evidence="1">Belongs to the AAA ATPase family. RarA/MGS1/WRNIP1 subfamily.</text>
</comment>
<dbReference type="EMBL" id="CP032416">
    <property type="protein sequence ID" value="AYD40119.1"/>
    <property type="molecule type" value="Genomic_DNA"/>
</dbReference>
<dbReference type="FunFam" id="1.20.272.10:FF:000001">
    <property type="entry name" value="Putative AAA family ATPase"/>
    <property type="match status" value="1"/>
</dbReference>
<organism evidence="5 6">
    <name type="scientific">Clostridium fermenticellae</name>
    <dbReference type="NCBI Taxonomy" id="2068654"/>
    <lineage>
        <taxon>Bacteria</taxon>
        <taxon>Bacillati</taxon>
        <taxon>Bacillota</taxon>
        <taxon>Clostridia</taxon>
        <taxon>Eubacteriales</taxon>
        <taxon>Clostridiaceae</taxon>
        <taxon>Clostridium</taxon>
    </lineage>
</organism>
<dbReference type="InterPro" id="IPR027417">
    <property type="entry name" value="P-loop_NTPase"/>
</dbReference>
<dbReference type="InterPro" id="IPR032423">
    <property type="entry name" value="AAA_assoc_2"/>
</dbReference>
<dbReference type="FunFam" id="3.40.50.300:FF:000345">
    <property type="entry name" value="AAA family ATPase"/>
    <property type="match status" value="1"/>
</dbReference>
<dbReference type="RefSeq" id="WP_119971351.1">
    <property type="nucleotide sequence ID" value="NZ_CP032416.1"/>
</dbReference>
<dbReference type="KEGG" id="cfer:D4Z93_06145"/>
<keyword evidence="2" id="KW-0547">Nucleotide-binding</keyword>
<dbReference type="InterPro" id="IPR003959">
    <property type="entry name" value="ATPase_AAA_core"/>
</dbReference>
<dbReference type="Proteomes" id="UP000266301">
    <property type="component" value="Chromosome"/>
</dbReference>
<sequence length="437" mass="48777">MDLFDIANEKNNKELKPLPERMRPETLEEFIGQEHILGRDKMLYRAIITDNISSAIFYGPPGVGKTTLARIIANTTKAIFYELSAVNSGTADVKKIIKEAEDNLKFYSKRTILFIDEIHRFNKAQQDSVLNAVEKGIIILIGATTENPYFEINNALLSRSMIFGFKPISYDNVKKALKNTIKSPKGFSYLKIEMEPEVLDYFAVHSNGDIRKALNALDMAVKTSSRKDDKIFITVNDAKECIQKKISLYDKSGTSHYDTISAFIKSLRGSSPDAAIFYLAKMLDSGEDPMFIARRIVIQASEDVGNADPMALVVATNAMNAVHMIGMPECRYALSEAAIYVASAPKSNASCIAIDSALTDVKERGDSGVPPYLRDANYKGASKLGNGIGYMYPHSYGGFVKQQYLPDSHKDTVYYKPTFNGFEDRIKNRLIKLWGKK</sequence>
<reference evidence="5 6" key="1">
    <citation type="journal article" date="2019" name="Int. J. Syst. Evol. Microbiol.">
        <title>Clostridium fermenticellae sp. nov., isolated from the mud in a fermentation cellar for the production of the Chinese liquor, baijiu.</title>
        <authorList>
            <person name="Xu P.X."/>
            <person name="Chai L.J."/>
            <person name="Qiu T."/>
            <person name="Zhang X.J."/>
            <person name="Lu Z.M."/>
            <person name="Xiao C."/>
            <person name="Wang S.T."/>
            <person name="Shen C.H."/>
            <person name="Shi J.S."/>
            <person name="Xu Z.H."/>
        </authorList>
    </citation>
    <scope>NUCLEOTIDE SEQUENCE [LARGE SCALE GENOMIC DNA]</scope>
    <source>
        <strain evidence="5 6">JN500901</strain>
    </source>
</reference>
<dbReference type="CDD" id="cd00009">
    <property type="entry name" value="AAA"/>
    <property type="match status" value="1"/>
</dbReference>
<dbReference type="Pfam" id="PF16193">
    <property type="entry name" value="AAA_assoc_2"/>
    <property type="match status" value="1"/>
</dbReference>
<gene>
    <name evidence="5" type="ORF">D4Z93_06145</name>
</gene>
<dbReference type="PANTHER" id="PTHR13779:SF7">
    <property type="entry name" value="ATPASE WRNIP1"/>
    <property type="match status" value="1"/>
</dbReference>
<keyword evidence="6" id="KW-1185">Reference proteome</keyword>
<dbReference type="Gene3D" id="3.40.50.300">
    <property type="entry name" value="P-loop containing nucleotide triphosphate hydrolases"/>
    <property type="match status" value="1"/>
</dbReference>
<proteinExistence type="inferred from homology"/>
<dbReference type="GO" id="GO:0003677">
    <property type="term" value="F:DNA binding"/>
    <property type="evidence" value="ECO:0007669"/>
    <property type="project" value="InterPro"/>
</dbReference>
<evidence type="ECO:0000256" key="3">
    <source>
        <dbReference type="ARBA" id="ARBA00022840"/>
    </source>
</evidence>
<evidence type="ECO:0000313" key="6">
    <source>
        <dbReference type="Proteomes" id="UP000266301"/>
    </source>
</evidence>
<dbReference type="FunFam" id="1.10.3710.10:FF:000003">
    <property type="entry name" value="ATPase, AAA family protein"/>
    <property type="match status" value="1"/>
</dbReference>
<evidence type="ECO:0000259" key="4">
    <source>
        <dbReference type="SMART" id="SM00382"/>
    </source>
</evidence>
<dbReference type="GO" id="GO:0005524">
    <property type="term" value="F:ATP binding"/>
    <property type="evidence" value="ECO:0007669"/>
    <property type="project" value="UniProtKB-KW"/>
</dbReference>
<dbReference type="InterPro" id="IPR003593">
    <property type="entry name" value="AAA+_ATPase"/>
</dbReference>
<dbReference type="Pfam" id="PF12002">
    <property type="entry name" value="MgsA_C"/>
    <property type="match status" value="1"/>
</dbReference>
<dbReference type="SUPFAM" id="SSF52540">
    <property type="entry name" value="P-loop containing nucleoside triphosphate hydrolases"/>
    <property type="match status" value="1"/>
</dbReference>
<keyword evidence="3" id="KW-0067">ATP-binding</keyword>
<protein>
    <submittedName>
        <fullName evidence="5">Replication-associated recombination protein A</fullName>
    </submittedName>
</protein>
<dbReference type="GO" id="GO:0006261">
    <property type="term" value="P:DNA-templated DNA replication"/>
    <property type="evidence" value="ECO:0007669"/>
    <property type="project" value="TreeGrafter"/>
</dbReference>
<dbReference type="GO" id="GO:0017116">
    <property type="term" value="F:single-stranded DNA helicase activity"/>
    <property type="evidence" value="ECO:0007669"/>
    <property type="project" value="TreeGrafter"/>
</dbReference>